<keyword evidence="1" id="KW-1133">Transmembrane helix</keyword>
<sequence length="123" mass="14764">MCINNDFIENQSYRIYEEIRKSSLFKVARVEFQEGYCWEPQFEPIQFNNNDLITKIILKDDNNNSFTINPDDIGLKFAKGEISYKDYLRFQKIDNFKWIGFSILGVGILITMMLTFYMYFLNY</sequence>
<feature type="transmembrane region" description="Helical" evidence="1">
    <location>
        <begin position="98"/>
        <end position="120"/>
    </location>
</feature>
<evidence type="ECO:0000313" key="2">
    <source>
        <dbReference type="EMBL" id="KGR80077.1"/>
    </source>
</evidence>
<reference evidence="2 3" key="1">
    <citation type="submission" date="2014-02" db="EMBL/GenBank/DDBJ databases">
        <title>Draft genome sequence of Lysinibacillus manganicus DSM 26584T.</title>
        <authorList>
            <person name="Zhang F."/>
            <person name="Wang G."/>
            <person name="Zhang L."/>
        </authorList>
    </citation>
    <scope>NUCLEOTIDE SEQUENCE [LARGE SCALE GENOMIC DNA]</scope>
    <source>
        <strain evidence="2 3">DSM 26584</strain>
    </source>
</reference>
<gene>
    <name evidence="2" type="ORF">CD29_03790</name>
</gene>
<organism evidence="2 3">
    <name type="scientific">Ureibacillus manganicus DSM 26584</name>
    <dbReference type="NCBI Taxonomy" id="1384049"/>
    <lineage>
        <taxon>Bacteria</taxon>
        <taxon>Bacillati</taxon>
        <taxon>Bacillota</taxon>
        <taxon>Bacilli</taxon>
        <taxon>Bacillales</taxon>
        <taxon>Caryophanaceae</taxon>
        <taxon>Ureibacillus</taxon>
    </lineage>
</organism>
<keyword evidence="1" id="KW-0812">Transmembrane</keyword>
<dbReference type="Proteomes" id="UP000030416">
    <property type="component" value="Unassembled WGS sequence"/>
</dbReference>
<dbReference type="EMBL" id="JPVN01000003">
    <property type="protein sequence ID" value="KGR80077.1"/>
    <property type="molecule type" value="Genomic_DNA"/>
</dbReference>
<protein>
    <submittedName>
        <fullName evidence="2">Uncharacterized protein</fullName>
    </submittedName>
</protein>
<keyword evidence="3" id="KW-1185">Reference proteome</keyword>
<proteinExistence type="predicted"/>
<evidence type="ECO:0000313" key="3">
    <source>
        <dbReference type="Proteomes" id="UP000030416"/>
    </source>
</evidence>
<evidence type="ECO:0000256" key="1">
    <source>
        <dbReference type="SAM" id="Phobius"/>
    </source>
</evidence>
<comment type="caution">
    <text evidence="2">The sequence shown here is derived from an EMBL/GenBank/DDBJ whole genome shotgun (WGS) entry which is preliminary data.</text>
</comment>
<accession>A0A0A3IZ31</accession>
<keyword evidence="1" id="KW-0472">Membrane</keyword>
<name>A0A0A3IZ31_9BACL</name>
<dbReference type="AlphaFoldDB" id="A0A0A3IZ31"/>